<feature type="transmembrane region" description="Helical" evidence="1">
    <location>
        <begin position="20"/>
        <end position="41"/>
    </location>
</feature>
<name>A0AAD4DKV8_9FUNG</name>
<comment type="caution">
    <text evidence="2">The sequence shown here is derived from an EMBL/GenBank/DDBJ whole genome shotgun (WGS) entry which is preliminary data.</text>
</comment>
<keyword evidence="3" id="KW-1185">Reference proteome</keyword>
<feature type="transmembrane region" description="Helical" evidence="1">
    <location>
        <begin position="61"/>
        <end position="84"/>
    </location>
</feature>
<sequence>MILPTVVWHTAATTILPIPVQIIVIAKTAMLVLLMAILPIVKSSSAFTTGTPDILTQSIAMPANVLILTAAATSILPTILICSFKRVMRRVTITLPTVISEIDAYVPMMFFLIINVSSTCSAAASVASNICHFSIFMSTRNIIPSCVTILLTTAASHLSTSSFSTVVSALSSGAILPANRMSVLCHLTLNIPGEPSRSFGVVVVPIFIAVAAILLLICAILENRMDECLKGGNDCYNGSGRRRRH</sequence>
<keyword evidence="1" id="KW-0812">Transmembrane</keyword>
<dbReference type="EMBL" id="JAAAIL010000053">
    <property type="protein sequence ID" value="KAG0280669.1"/>
    <property type="molecule type" value="Genomic_DNA"/>
</dbReference>
<feature type="transmembrane region" description="Helical" evidence="1">
    <location>
        <begin position="105"/>
        <end position="127"/>
    </location>
</feature>
<dbReference type="Proteomes" id="UP001194580">
    <property type="component" value="Unassembled WGS sequence"/>
</dbReference>
<reference evidence="2" key="1">
    <citation type="journal article" date="2020" name="Fungal Divers.">
        <title>Resolving the Mortierellaceae phylogeny through synthesis of multi-gene phylogenetics and phylogenomics.</title>
        <authorList>
            <person name="Vandepol N."/>
            <person name="Liber J."/>
            <person name="Desiro A."/>
            <person name="Na H."/>
            <person name="Kennedy M."/>
            <person name="Barry K."/>
            <person name="Grigoriev I.V."/>
            <person name="Miller A.N."/>
            <person name="O'Donnell K."/>
            <person name="Stajich J.E."/>
            <person name="Bonito G."/>
        </authorList>
    </citation>
    <scope>NUCLEOTIDE SEQUENCE</scope>
    <source>
        <strain evidence="2">NRRL 28262</strain>
    </source>
</reference>
<accession>A0AAD4DKV8</accession>
<evidence type="ECO:0000313" key="3">
    <source>
        <dbReference type="Proteomes" id="UP001194580"/>
    </source>
</evidence>
<keyword evidence="1" id="KW-0472">Membrane</keyword>
<proteinExistence type="predicted"/>
<evidence type="ECO:0000313" key="2">
    <source>
        <dbReference type="EMBL" id="KAG0280669.1"/>
    </source>
</evidence>
<organism evidence="2 3">
    <name type="scientific">Linnemannia exigua</name>
    <dbReference type="NCBI Taxonomy" id="604196"/>
    <lineage>
        <taxon>Eukaryota</taxon>
        <taxon>Fungi</taxon>
        <taxon>Fungi incertae sedis</taxon>
        <taxon>Mucoromycota</taxon>
        <taxon>Mortierellomycotina</taxon>
        <taxon>Mortierellomycetes</taxon>
        <taxon>Mortierellales</taxon>
        <taxon>Mortierellaceae</taxon>
        <taxon>Linnemannia</taxon>
    </lineage>
</organism>
<feature type="transmembrane region" description="Helical" evidence="1">
    <location>
        <begin position="198"/>
        <end position="221"/>
    </location>
</feature>
<protein>
    <submittedName>
        <fullName evidence="2">Uncharacterized protein</fullName>
    </submittedName>
</protein>
<gene>
    <name evidence="2" type="ORF">BGZ95_009225</name>
</gene>
<evidence type="ECO:0000256" key="1">
    <source>
        <dbReference type="SAM" id="Phobius"/>
    </source>
</evidence>
<dbReference type="AlphaFoldDB" id="A0AAD4DKV8"/>
<keyword evidence="1" id="KW-1133">Transmembrane helix</keyword>